<dbReference type="STRING" id="241244.ATY39_10270"/>
<dbReference type="InterPro" id="IPR036661">
    <property type="entry name" value="Luciferase-like_sf"/>
</dbReference>
<dbReference type="Gene3D" id="3.20.20.30">
    <property type="entry name" value="Luciferase-like domain"/>
    <property type="match status" value="1"/>
</dbReference>
<dbReference type="Pfam" id="PF00296">
    <property type="entry name" value="Bac_luciferase"/>
    <property type="match status" value="1"/>
</dbReference>
<organism evidence="4 5">
    <name type="scientific">Rummeliibacillus stabekisii</name>
    <dbReference type="NCBI Taxonomy" id="241244"/>
    <lineage>
        <taxon>Bacteria</taxon>
        <taxon>Bacillati</taxon>
        <taxon>Bacillota</taxon>
        <taxon>Bacilli</taxon>
        <taxon>Bacillales</taxon>
        <taxon>Caryophanaceae</taxon>
        <taxon>Rummeliibacillus</taxon>
    </lineage>
</organism>
<comment type="similarity">
    <text evidence="1">To bacterial alkanal monooxygenase alpha and beta chains.</text>
</comment>
<evidence type="ECO:0000313" key="5">
    <source>
        <dbReference type="Proteomes" id="UP000076021"/>
    </source>
</evidence>
<feature type="compositionally biased region" description="Polar residues" evidence="2">
    <location>
        <begin position="1"/>
        <end position="17"/>
    </location>
</feature>
<evidence type="ECO:0000259" key="3">
    <source>
        <dbReference type="Pfam" id="PF00296"/>
    </source>
</evidence>
<reference evidence="4 5" key="1">
    <citation type="journal article" date="2016" name="Genome Announc.">
        <title>Whole-Genome Sequence of Rummeliibacillus stabekisii Strain PP9 Isolated from Antarctic Soil.</title>
        <authorList>
            <person name="da Mota F.F."/>
            <person name="Vollu R.E."/>
            <person name="Jurelevicius D."/>
            <person name="Seldin L."/>
        </authorList>
    </citation>
    <scope>NUCLEOTIDE SEQUENCE [LARGE SCALE GENOMIC DNA]</scope>
    <source>
        <strain evidence="4 5">PP9</strain>
    </source>
</reference>
<dbReference type="SUPFAM" id="SSF51679">
    <property type="entry name" value="Bacterial luciferase-like"/>
    <property type="match status" value="1"/>
</dbReference>
<dbReference type="InterPro" id="IPR011251">
    <property type="entry name" value="Luciferase-like_dom"/>
</dbReference>
<gene>
    <name evidence="4" type="ORF">ATY39_10270</name>
</gene>
<protein>
    <submittedName>
        <fullName evidence="4">Luciferase</fullName>
    </submittedName>
</protein>
<dbReference type="EMBL" id="CP014806">
    <property type="protein sequence ID" value="AMW99790.1"/>
    <property type="molecule type" value="Genomic_DNA"/>
</dbReference>
<dbReference type="RefSeq" id="WP_066789437.1">
    <property type="nucleotide sequence ID" value="NZ_CP014806.1"/>
</dbReference>
<proteinExistence type="predicted"/>
<name>A0A143HE75_9BACL</name>
<evidence type="ECO:0000256" key="1">
    <source>
        <dbReference type="ARBA" id="ARBA00007789"/>
    </source>
</evidence>
<dbReference type="NCBIfam" id="TIGR03558">
    <property type="entry name" value="oxido_grp_1"/>
    <property type="match status" value="1"/>
</dbReference>
<dbReference type="InterPro" id="IPR050766">
    <property type="entry name" value="Bact_Lucif_Oxidored"/>
</dbReference>
<dbReference type="AlphaFoldDB" id="A0A143HE75"/>
<reference evidence="5" key="2">
    <citation type="submission" date="2016-03" db="EMBL/GenBank/DDBJ databases">
        <authorList>
            <person name="Ploux O."/>
        </authorList>
    </citation>
    <scope>NUCLEOTIDE SEQUENCE [LARGE SCALE GENOMIC DNA]</scope>
    <source>
        <strain evidence="5">PP9</strain>
    </source>
</reference>
<dbReference type="PANTHER" id="PTHR30137:SF19">
    <property type="entry name" value="LUCIFERASE-LIKE MONOOXYGENASE"/>
    <property type="match status" value="1"/>
</dbReference>
<dbReference type="FunFam" id="3.20.20.30:FF:000002">
    <property type="entry name" value="LLM class flavin-dependent oxidoreductase"/>
    <property type="match status" value="1"/>
</dbReference>
<sequence>MRLSILDQSPISSNQTPHDALNESKNLAKAGEKLGYTRYWISEHHDLPGLACSAPEVMLSYIGAHTQHIRIGAGAILLPFYRPFKVAETFHMLATLFPNRIDLGLGRAPGGSAEATNALSDNYLQSVYKFPTAVKELLHFLDDDFPAEAEYSKISASPLPEHPPVPWLLGTSKKSALLAAENGMPYTFGHFMSDNEGAPIVKEYREAFIPRKEGQTPQVIVTVSAICAESTEKAEEMALSSLIWSLQKDKGEGLQGVPSIQEAKQYQLTEKEKESLNSTRQNMIIGNPHEVKQKLNELKTLYGSDEIMINTITHSPEDRIQSYQLIAKEVLGLPNSDSKKHS</sequence>
<accession>A0A143HE75</accession>
<evidence type="ECO:0000313" key="4">
    <source>
        <dbReference type="EMBL" id="AMW99790.1"/>
    </source>
</evidence>
<dbReference type="KEGG" id="rst:ATY39_10270"/>
<evidence type="ECO:0000256" key="2">
    <source>
        <dbReference type="SAM" id="MobiDB-lite"/>
    </source>
</evidence>
<dbReference type="InterPro" id="IPR019949">
    <property type="entry name" value="CmoO-like"/>
</dbReference>
<dbReference type="Proteomes" id="UP000076021">
    <property type="component" value="Chromosome"/>
</dbReference>
<dbReference type="OrthoDB" id="9780518at2"/>
<dbReference type="CDD" id="cd00347">
    <property type="entry name" value="Flavin_utilizing_monoxygenases"/>
    <property type="match status" value="1"/>
</dbReference>
<dbReference type="PANTHER" id="PTHR30137">
    <property type="entry name" value="LUCIFERASE-LIKE MONOOXYGENASE"/>
    <property type="match status" value="1"/>
</dbReference>
<feature type="region of interest" description="Disordered" evidence="2">
    <location>
        <begin position="1"/>
        <end position="22"/>
    </location>
</feature>
<feature type="domain" description="Luciferase-like" evidence="3">
    <location>
        <begin position="1"/>
        <end position="301"/>
    </location>
</feature>
<keyword evidence="5" id="KW-1185">Reference proteome</keyword>
<dbReference type="GO" id="GO:0016705">
    <property type="term" value="F:oxidoreductase activity, acting on paired donors, with incorporation or reduction of molecular oxygen"/>
    <property type="evidence" value="ECO:0007669"/>
    <property type="project" value="InterPro"/>
</dbReference>
<dbReference type="GO" id="GO:0005829">
    <property type="term" value="C:cytosol"/>
    <property type="evidence" value="ECO:0007669"/>
    <property type="project" value="TreeGrafter"/>
</dbReference>